<gene>
    <name evidence="4" type="ORF">DDE83_000529</name>
</gene>
<organism evidence="4 5">
    <name type="scientific">Stemphylium lycopersici</name>
    <name type="common">Tomato gray leaf spot disease fungus</name>
    <name type="synonym">Thyrospora lycopersici</name>
    <dbReference type="NCBI Taxonomy" id="183478"/>
    <lineage>
        <taxon>Eukaryota</taxon>
        <taxon>Fungi</taxon>
        <taxon>Dikarya</taxon>
        <taxon>Ascomycota</taxon>
        <taxon>Pezizomycotina</taxon>
        <taxon>Dothideomycetes</taxon>
        <taxon>Pleosporomycetidae</taxon>
        <taxon>Pleosporales</taxon>
        <taxon>Pleosporineae</taxon>
        <taxon>Pleosporaceae</taxon>
        <taxon>Stemphylium</taxon>
    </lineage>
</organism>
<feature type="coiled-coil region" evidence="1">
    <location>
        <begin position="49"/>
        <end position="121"/>
    </location>
</feature>
<protein>
    <submittedName>
        <fullName evidence="4">Ankyrin repeat domain</fullName>
    </submittedName>
</protein>
<evidence type="ECO:0000256" key="1">
    <source>
        <dbReference type="SAM" id="Coils"/>
    </source>
</evidence>
<feature type="region of interest" description="Disordered" evidence="2">
    <location>
        <begin position="24"/>
        <end position="44"/>
    </location>
</feature>
<evidence type="ECO:0000259" key="3">
    <source>
        <dbReference type="Pfam" id="PF24120"/>
    </source>
</evidence>
<evidence type="ECO:0000313" key="4">
    <source>
        <dbReference type="EMBL" id="RAR16172.1"/>
    </source>
</evidence>
<evidence type="ECO:0000256" key="2">
    <source>
        <dbReference type="SAM" id="MobiDB-lite"/>
    </source>
</evidence>
<keyword evidence="5" id="KW-1185">Reference proteome</keyword>
<sequence length="350" mass="39635">MSKSDIKALTEHFDELALSQRKKRASIAIPRNSPSSQIETEQDQHGPQITKLLSKLEQAQVQILQLQHDFEQCCSWVSEIKKDLALKENAAIENEDNASKLEQTQKELDTANHQIDILKKRLYEQDESQFFDLWNTSFEPSSSGKLPNLVISKSFSPDWESTRDLKGKTVAVLRDGATFMEAVSGWREAASVSIIGPKTQDVFDLAAVMGIRMNSSPLDCRKGPGGQGVPGSHFASHAEAKLIVQYLHKLGGDITAKTREDVGKLREMEQVRTVQLLVNNEVCTECRKFLVEVNERAKRVAGFKLQVLESFKKENGQMVHRERTLASLPEWPRRYRRRVLAKNVHPQEKC</sequence>
<accession>A0A364NFY1</accession>
<proteinExistence type="predicted"/>
<evidence type="ECO:0000313" key="5">
    <source>
        <dbReference type="Proteomes" id="UP000249619"/>
    </source>
</evidence>
<dbReference type="Pfam" id="PF24120">
    <property type="entry name" value="SsdA_C"/>
    <property type="match status" value="1"/>
</dbReference>
<dbReference type="InterPro" id="IPR057517">
    <property type="entry name" value="SsdA-like_C"/>
</dbReference>
<dbReference type="EMBL" id="QGDH01000005">
    <property type="protein sequence ID" value="RAR16172.1"/>
    <property type="molecule type" value="Genomic_DNA"/>
</dbReference>
<feature type="domain" description="Single-strand DNA deaminase toxin A-like C-terminal" evidence="3">
    <location>
        <begin position="182"/>
        <end position="243"/>
    </location>
</feature>
<reference evidence="5" key="1">
    <citation type="submission" date="2018-05" db="EMBL/GenBank/DDBJ databases">
        <title>Draft genome sequence of Stemphylium lycopersici strain CIDEFI 213.</title>
        <authorList>
            <person name="Medina R."/>
            <person name="Franco M.E.E."/>
            <person name="Lucentini C.G."/>
            <person name="Saparrat M.C.N."/>
            <person name="Balatti P.A."/>
        </authorList>
    </citation>
    <scope>NUCLEOTIDE SEQUENCE [LARGE SCALE GENOMIC DNA]</scope>
    <source>
        <strain evidence="5">CIDEFI 213</strain>
    </source>
</reference>
<name>A0A364NFY1_STELY</name>
<dbReference type="AlphaFoldDB" id="A0A364NFY1"/>
<comment type="caution">
    <text evidence="4">The sequence shown here is derived from an EMBL/GenBank/DDBJ whole genome shotgun (WGS) entry which is preliminary data.</text>
</comment>
<dbReference type="Proteomes" id="UP000249619">
    <property type="component" value="Unassembled WGS sequence"/>
</dbReference>
<keyword evidence="1" id="KW-0175">Coiled coil</keyword>